<comment type="similarity">
    <text evidence="1">Belongs to the cytochrome P450 family.</text>
</comment>
<dbReference type="EMBL" id="JAODUP010000012">
    <property type="protein sequence ID" value="KAK2169206.1"/>
    <property type="molecule type" value="Genomic_DNA"/>
</dbReference>
<proteinExistence type="inferred from homology"/>
<dbReference type="Gene3D" id="1.10.630.10">
    <property type="entry name" value="Cytochrome P450"/>
    <property type="match status" value="1"/>
</dbReference>
<dbReference type="AlphaFoldDB" id="A0AAD9KDF6"/>
<organism evidence="2 3">
    <name type="scientific">Paralvinella palmiformis</name>
    <dbReference type="NCBI Taxonomy" id="53620"/>
    <lineage>
        <taxon>Eukaryota</taxon>
        <taxon>Metazoa</taxon>
        <taxon>Spiralia</taxon>
        <taxon>Lophotrochozoa</taxon>
        <taxon>Annelida</taxon>
        <taxon>Polychaeta</taxon>
        <taxon>Sedentaria</taxon>
        <taxon>Canalipalpata</taxon>
        <taxon>Terebellida</taxon>
        <taxon>Terebelliformia</taxon>
        <taxon>Alvinellidae</taxon>
        <taxon>Paralvinella</taxon>
    </lineage>
</organism>
<dbReference type="GO" id="GO:0020037">
    <property type="term" value="F:heme binding"/>
    <property type="evidence" value="ECO:0007669"/>
    <property type="project" value="InterPro"/>
</dbReference>
<evidence type="ECO:0000313" key="2">
    <source>
        <dbReference type="EMBL" id="KAK2169206.1"/>
    </source>
</evidence>
<keyword evidence="3" id="KW-1185">Reference proteome</keyword>
<dbReference type="GO" id="GO:0005506">
    <property type="term" value="F:iron ion binding"/>
    <property type="evidence" value="ECO:0007669"/>
    <property type="project" value="InterPro"/>
</dbReference>
<protein>
    <submittedName>
        <fullName evidence="2">Uncharacterized protein</fullName>
    </submittedName>
</protein>
<dbReference type="GO" id="GO:0004497">
    <property type="term" value="F:monooxygenase activity"/>
    <property type="evidence" value="ECO:0007669"/>
    <property type="project" value="InterPro"/>
</dbReference>
<accession>A0AAD9KDF6</accession>
<dbReference type="GO" id="GO:0016705">
    <property type="term" value="F:oxidoreductase activity, acting on paired donors, with incorporation or reduction of molecular oxygen"/>
    <property type="evidence" value="ECO:0007669"/>
    <property type="project" value="InterPro"/>
</dbReference>
<sequence>MYCVQINTELWPEPEKFKPERFLESEGNIDKKELIPFSLGKKWLSTSNDTQVLLELVALGYDILQMARSDERIGVVAVLFKEGLGVKVIHFFNT</sequence>
<evidence type="ECO:0000256" key="1">
    <source>
        <dbReference type="ARBA" id="ARBA00010617"/>
    </source>
</evidence>
<dbReference type="Proteomes" id="UP001208570">
    <property type="component" value="Unassembled WGS sequence"/>
</dbReference>
<comment type="caution">
    <text evidence="2">The sequence shown here is derived from an EMBL/GenBank/DDBJ whole genome shotgun (WGS) entry which is preliminary data.</text>
</comment>
<dbReference type="InterPro" id="IPR001128">
    <property type="entry name" value="Cyt_P450"/>
</dbReference>
<name>A0AAD9KDF6_9ANNE</name>
<dbReference type="InterPro" id="IPR036396">
    <property type="entry name" value="Cyt_P450_sf"/>
</dbReference>
<evidence type="ECO:0000313" key="3">
    <source>
        <dbReference type="Proteomes" id="UP001208570"/>
    </source>
</evidence>
<dbReference type="SUPFAM" id="SSF48264">
    <property type="entry name" value="Cytochrome P450"/>
    <property type="match status" value="1"/>
</dbReference>
<reference evidence="2" key="1">
    <citation type="journal article" date="2023" name="Mol. Biol. Evol.">
        <title>Third-Generation Sequencing Reveals the Adaptive Role of the Epigenome in Three Deep-Sea Polychaetes.</title>
        <authorList>
            <person name="Perez M."/>
            <person name="Aroh O."/>
            <person name="Sun Y."/>
            <person name="Lan Y."/>
            <person name="Juniper S.K."/>
            <person name="Young C.R."/>
            <person name="Angers B."/>
            <person name="Qian P.Y."/>
        </authorList>
    </citation>
    <scope>NUCLEOTIDE SEQUENCE</scope>
    <source>
        <strain evidence="2">P08H-3</strain>
    </source>
</reference>
<gene>
    <name evidence="2" type="ORF">LSH36_12g36035</name>
</gene>
<dbReference type="Pfam" id="PF00067">
    <property type="entry name" value="p450"/>
    <property type="match status" value="1"/>
</dbReference>